<sequence>MSGGVLGKITYGNRVLGFCLGYEDIKPEAVDDQSLIYHDVFSYGNILLGLISKQVTDIYDDFMMDFIAHEWARKEYKPKCSLVHPSLVKDSGCHADDGIAITELGMRCIDLEMECRPSMKDIVKSLEDLRICEQEDLQVCKQEDLQVCEQKDLQVCKQEDLQVC</sequence>
<accession>A0A6P3YU25</accession>
<dbReference type="InterPro" id="IPR011009">
    <property type="entry name" value="Kinase-like_dom_sf"/>
</dbReference>
<dbReference type="Gene3D" id="1.10.510.10">
    <property type="entry name" value="Transferase(Phosphotransferase) domain 1"/>
    <property type="match status" value="1"/>
</dbReference>
<dbReference type="GeneID" id="112493120"/>
<dbReference type="SUPFAM" id="SSF56112">
    <property type="entry name" value="Protein kinase-like (PK-like)"/>
    <property type="match status" value="1"/>
</dbReference>
<dbReference type="RefSeq" id="XP_060669277.1">
    <property type="nucleotide sequence ID" value="XM_060813294.1"/>
</dbReference>
<reference evidence="2" key="1">
    <citation type="submission" date="2025-08" db="UniProtKB">
        <authorList>
            <consortium name="RefSeq"/>
        </authorList>
    </citation>
    <scope>IDENTIFICATION</scope>
    <source>
        <tissue evidence="2">Seedling</tissue>
    </source>
</reference>
<evidence type="ECO:0000313" key="2">
    <source>
        <dbReference type="RefSeq" id="XP_060669277.1"/>
    </source>
</evidence>
<dbReference type="AlphaFoldDB" id="A0A6P3YU25"/>
<dbReference type="Proteomes" id="UP001652623">
    <property type="component" value="Chromosome 12"/>
</dbReference>
<organism evidence="1 2">
    <name type="scientific">Ziziphus jujuba</name>
    <name type="common">Chinese jujube</name>
    <name type="synonym">Ziziphus sativa</name>
    <dbReference type="NCBI Taxonomy" id="326968"/>
    <lineage>
        <taxon>Eukaryota</taxon>
        <taxon>Viridiplantae</taxon>
        <taxon>Streptophyta</taxon>
        <taxon>Embryophyta</taxon>
        <taxon>Tracheophyta</taxon>
        <taxon>Spermatophyta</taxon>
        <taxon>Magnoliopsida</taxon>
        <taxon>eudicotyledons</taxon>
        <taxon>Gunneridae</taxon>
        <taxon>Pentapetalae</taxon>
        <taxon>rosids</taxon>
        <taxon>fabids</taxon>
        <taxon>Rosales</taxon>
        <taxon>Rhamnaceae</taxon>
        <taxon>Paliureae</taxon>
        <taxon>Ziziphus</taxon>
    </lineage>
</organism>
<protein>
    <submittedName>
        <fullName evidence="2">Receptor protein kinase-like protein At4g34220</fullName>
    </submittedName>
</protein>
<name>A0A6P3YU25_ZIZJJ</name>
<gene>
    <name evidence="2" type="primary">LOC112493120</name>
</gene>
<evidence type="ECO:0000313" key="1">
    <source>
        <dbReference type="Proteomes" id="UP001652623"/>
    </source>
</evidence>
<keyword evidence="1" id="KW-1185">Reference proteome</keyword>
<proteinExistence type="predicted"/>